<gene>
    <name evidence="2" type="ORF">DAPPUDRAFT_229962</name>
</gene>
<accession>E9HZP3</accession>
<organism evidence="2 3">
    <name type="scientific">Daphnia pulex</name>
    <name type="common">Water flea</name>
    <dbReference type="NCBI Taxonomy" id="6669"/>
    <lineage>
        <taxon>Eukaryota</taxon>
        <taxon>Metazoa</taxon>
        <taxon>Ecdysozoa</taxon>
        <taxon>Arthropoda</taxon>
        <taxon>Crustacea</taxon>
        <taxon>Branchiopoda</taxon>
        <taxon>Diplostraca</taxon>
        <taxon>Cladocera</taxon>
        <taxon>Anomopoda</taxon>
        <taxon>Daphniidae</taxon>
        <taxon>Daphnia</taxon>
    </lineage>
</organism>
<feature type="non-terminal residue" evidence="2">
    <location>
        <position position="123"/>
    </location>
</feature>
<feature type="region of interest" description="Disordered" evidence="1">
    <location>
        <begin position="76"/>
        <end position="123"/>
    </location>
</feature>
<evidence type="ECO:0000313" key="3">
    <source>
        <dbReference type="Proteomes" id="UP000000305"/>
    </source>
</evidence>
<dbReference type="EMBL" id="GL733385">
    <property type="protein sequence ID" value="EFX62788.1"/>
    <property type="molecule type" value="Genomic_DNA"/>
</dbReference>
<protein>
    <submittedName>
        <fullName evidence="2">Uncharacterized protein</fullName>
    </submittedName>
</protein>
<proteinExistence type="predicted"/>
<dbReference type="Proteomes" id="UP000000305">
    <property type="component" value="Unassembled WGS sequence"/>
</dbReference>
<feature type="compositionally biased region" description="Basic residues" evidence="1">
    <location>
        <begin position="90"/>
        <end position="123"/>
    </location>
</feature>
<dbReference type="KEGG" id="dpx:DAPPUDRAFT_229962"/>
<dbReference type="InParanoid" id="E9HZP3"/>
<keyword evidence="3" id="KW-1185">Reference proteome</keyword>
<reference evidence="2 3" key="1">
    <citation type="journal article" date="2011" name="Science">
        <title>The ecoresponsive genome of Daphnia pulex.</title>
        <authorList>
            <person name="Colbourne J.K."/>
            <person name="Pfrender M.E."/>
            <person name="Gilbert D."/>
            <person name="Thomas W.K."/>
            <person name="Tucker A."/>
            <person name="Oakley T.H."/>
            <person name="Tokishita S."/>
            <person name="Aerts A."/>
            <person name="Arnold G.J."/>
            <person name="Basu M.K."/>
            <person name="Bauer D.J."/>
            <person name="Caceres C.E."/>
            <person name="Carmel L."/>
            <person name="Casola C."/>
            <person name="Choi J.H."/>
            <person name="Detter J.C."/>
            <person name="Dong Q."/>
            <person name="Dusheyko S."/>
            <person name="Eads B.D."/>
            <person name="Frohlich T."/>
            <person name="Geiler-Samerotte K.A."/>
            <person name="Gerlach D."/>
            <person name="Hatcher P."/>
            <person name="Jogdeo S."/>
            <person name="Krijgsveld J."/>
            <person name="Kriventseva E.V."/>
            <person name="Kultz D."/>
            <person name="Laforsch C."/>
            <person name="Lindquist E."/>
            <person name="Lopez J."/>
            <person name="Manak J.R."/>
            <person name="Muller J."/>
            <person name="Pangilinan J."/>
            <person name="Patwardhan R.P."/>
            <person name="Pitluck S."/>
            <person name="Pritham E.J."/>
            <person name="Rechtsteiner A."/>
            <person name="Rho M."/>
            <person name="Rogozin I.B."/>
            <person name="Sakarya O."/>
            <person name="Salamov A."/>
            <person name="Schaack S."/>
            <person name="Shapiro H."/>
            <person name="Shiga Y."/>
            <person name="Skalitzky C."/>
            <person name="Smith Z."/>
            <person name="Souvorov A."/>
            <person name="Sung W."/>
            <person name="Tang Z."/>
            <person name="Tsuchiya D."/>
            <person name="Tu H."/>
            <person name="Vos H."/>
            <person name="Wang M."/>
            <person name="Wolf Y.I."/>
            <person name="Yamagata H."/>
            <person name="Yamada T."/>
            <person name="Ye Y."/>
            <person name="Shaw J.R."/>
            <person name="Andrews J."/>
            <person name="Crease T.J."/>
            <person name="Tang H."/>
            <person name="Lucas S.M."/>
            <person name="Robertson H.M."/>
            <person name="Bork P."/>
            <person name="Koonin E.V."/>
            <person name="Zdobnov E.M."/>
            <person name="Grigoriev I.V."/>
            <person name="Lynch M."/>
            <person name="Boore J.L."/>
        </authorList>
    </citation>
    <scope>NUCLEOTIDE SEQUENCE [LARGE SCALE GENOMIC DNA]</scope>
</reference>
<dbReference type="AlphaFoldDB" id="E9HZP3"/>
<dbReference type="HOGENOM" id="CLU_2020980_0_0_1"/>
<name>E9HZP3_DAPPU</name>
<evidence type="ECO:0000256" key="1">
    <source>
        <dbReference type="SAM" id="MobiDB-lite"/>
    </source>
</evidence>
<sequence length="123" mass="14268">MKPFPQNVRWKTSIETDICTFGATSRREISPSRGPGEGAKNTSHYWLQRLQSSRNLDTPPISIWGGVFSFVPSTARKRGWQDQGLAVPRGRNRRIRRGRREPGKAKRSNGGRTRRRRNRRRRV</sequence>
<evidence type="ECO:0000313" key="2">
    <source>
        <dbReference type="EMBL" id="EFX62788.1"/>
    </source>
</evidence>